<dbReference type="InterPro" id="IPR006710">
    <property type="entry name" value="Glyco_hydro_43"/>
</dbReference>
<dbReference type="PANTHER" id="PTHR22925:SF3">
    <property type="entry name" value="GLYCOSYL HYDROLASE FAMILY PROTEIN 43"/>
    <property type="match status" value="1"/>
</dbReference>
<evidence type="ECO:0000256" key="1">
    <source>
        <dbReference type="ARBA" id="ARBA00009865"/>
    </source>
</evidence>
<dbReference type="EMBL" id="WBVT01000014">
    <property type="protein sequence ID" value="KAB7790377.1"/>
    <property type="molecule type" value="Genomic_DNA"/>
</dbReference>
<comment type="similarity">
    <text evidence="1 4">Belongs to the glycosyl hydrolase 43 family.</text>
</comment>
<reference evidence="5 6" key="1">
    <citation type="submission" date="2019-09" db="EMBL/GenBank/DDBJ databases">
        <title>Characterization of the phylogenetic diversity of two novel species belonging to the genus Bifidobacterium: Bifidobacterium cebidarum sp. nov. and Bifidobacterium leontopitheci sp. nov.</title>
        <authorList>
            <person name="Lugli G.A."/>
            <person name="Duranti S."/>
            <person name="Milani C."/>
            <person name="Turroni F."/>
            <person name="Ventura M."/>
        </authorList>
    </citation>
    <scope>NUCLEOTIDE SEQUENCE [LARGE SCALE GENOMIC DNA]</scope>
    <source>
        <strain evidence="5 6">LMG 31471</strain>
    </source>
</reference>
<dbReference type="GO" id="GO:0005975">
    <property type="term" value="P:carbohydrate metabolic process"/>
    <property type="evidence" value="ECO:0007669"/>
    <property type="project" value="InterPro"/>
</dbReference>
<sequence length="326" mass="36497">MAERFGAFLPRDTKGDVAQLHGIGVQKFGDTWYAYGENKVNGNLFQGVACYTTSDFASWESHGIVLDVQEDGSALAADRIGERPKVLHCPSTGTYVMYIHAETPDYGYAHIGVATADNPLGPFAFHTTITWRGYLSRDIGVFQDEDGGGYIMSEDRDHGTHIFRLSDDYLTIVEDVACERATDYPYGLESPTIVKKDGLYYWFGSKLTGWFTNDNMYSTAADLHGPWSEWRTFAPLGTQTFDSQVDIVVPLGDDPYDSDRFLYIGDRWYKDDLGNSPMVQVPIEIGGGTASMVWDDAYEGFIHREVPDDHEPITDPNAYFTAQDME</sequence>
<keyword evidence="2 4" id="KW-0378">Hydrolase</keyword>
<evidence type="ECO:0000256" key="3">
    <source>
        <dbReference type="ARBA" id="ARBA00023295"/>
    </source>
</evidence>
<evidence type="ECO:0000256" key="4">
    <source>
        <dbReference type="RuleBase" id="RU361187"/>
    </source>
</evidence>
<dbReference type="SUPFAM" id="SSF75005">
    <property type="entry name" value="Arabinanase/levansucrase/invertase"/>
    <property type="match status" value="1"/>
</dbReference>
<dbReference type="InterPro" id="IPR023296">
    <property type="entry name" value="Glyco_hydro_beta-prop_sf"/>
</dbReference>
<evidence type="ECO:0000313" key="5">
    <source>
        <dbReference type="EMBL" id="KAB7790377.1"/>
    </source>
</evidence>
<dbReference type="RefSeq" id="WP_152234480.1">
    <property type="nucleotide sequence ID" value="NZ_JBHSKZ010000004.1"/>
</dbReference>
<dbReference type="Pfam" id="PF04616">
    <property type="entry name" value="Glyco_hydro_43"/>
    <property type="match status" value="1"/>
</dbReference>
<dbReference type="Proteomes" id="UP000441772">
    <property type="component" value="Unassembled WGS sequence"/>
</dbReference>
<evidence type="ECO:0000256" key="2">
    <source>
        <dbReference type="ARBA" id="ARBA00022801"/>
    </source>
</evidence>
<keyword evidence="3 4" id="KW-0326">Glycosidase</keyword>
<evidence type="ECO:0000313" key="6">
    <source>
        <dbReference type="Proteomes" id="UP000441772"/>
    </source>
</evidence>
<comment type="caution">
    <text evidence="5">The sequence shown here is derived from an EMBL/GenBank/DDBJ whole genome shotgun (WGS) entry which is preliminary data.</text>
</comment>
<protein>
    <submittedName>
        <fullName evidence="5">Family 43 glycoside hydrolase</fullName>
    </submittedName>
</protein>
<dbReference type="PANTHER" id="PTHR22925">
    <property type="entry name" value="GLYCOSYL HYDROLASE 43 FAMILY MEMBER"/>
    <property type="match status" value="1"/>
</dbReference>
<dbReference type="AlphaFoldDB" id="A0A6I1GM10"/>
<keyword evidence="6" id="KW-1185">Reference proteome</keyword>
<dbReference type="Gene3D" id="2.115.10.20">
    <property type="entry name" value="Glycosyl hydrolase domain, family 43"/>
    <property type="match status" value="1"/>
</dbReference>
<dbReference type="GO" id="GO:0004553">
    <property type="term" value="F:hydrolase activity, hydrolyzing O-glycosyl compounds"/>
    <property type="evidence" value="ECO:0007669"/>
    <property type="project" value="InterPro"/>
</dbReference>
<gene>
    <name evidence="5" type="ORF">F7D09_1133</name>
</gene>
<dbReference type="CDD" id="cd18821">
    <property type="entry name" value="GH43_Pc3Gal43A-like"/>
    <property type="match status" value="1"/>
</dbReference>
<accession>A0A6I1GM10</accession>
<name>A0A6I1GM10_9BIFI</name>
<proteinExistence type="inferred from homology"/>
<organism evidence="5 6">
    <name type="scientific">Bifidobacterium leontopitheci</name>
    <dbReference type="NCBI Taxonomy" id="2650774"/>
    <lineage>
        <taxon>Bacteria</taxon>
        <taxon>Bacillati</taxon>
        <taxon>Actinomycetota</taxon>
        <taxon>Actinomycetes</taxon>
        <taxon>Bifidobacteriales</taxon>
        <taxon>Bifidobacteriaceae</taxon>
        <taxon>Bifidobacterium</taxon>
    </lineage>
</organism>